<evidence type="ECO:0000313" key="3">
    <source>
        <dbReference type="Proteomes" id="UP000549617"/>
    </source>
</evidence>
<name>A0A7W9AFK1_9SPHN</name>
<evidence type="ECO:0000313" key="2">
    <source>
        <dbReference type="EMBL" id="MBB5684673.1"/>
    </source>
</evidence>
<accession>A0A7W9AFK1</accession>
<gene>
    <name evidence="2" type="ORF">FHS49_000664</name>
</gene>
<dbReference type="Proteomes" id="UP000549617">
    <property type="component" value="Unassembled WGS sequence"/>
</dbReference>
<protein>
    <recommendedName>
        <fullName evidence="4">Lipoprotein</fullName>
    </recommendedName>
</protein>
<dbReference type="RefSeq" id="WP_184015193.1">
    <property type="nucleotide sequence ID" value="NZ_JACIJC010000001.1"/>
</dbReference>
<organism evidence="2 3">
    <name type="scientific">Sphingobium boeckii</name>
    <dbReference type="NCBI Taxonomy" id="1082345"/>
    <lineage>
        <taxon>Bacteria</taxon>
        <taxon>Pseudomonadati</taxon>
        <taxon>Pseudomonadota</taxon>
        <taxon>Alphaproteobacteria</taxon>
        <taxon>Sphingomonadales</taxon>
        <taxon>Sphingomonadaceae</taxon>
        <taxon>Sphingobium</taxon>
    </lineage>
</organism>
<keyword evidence="3" id="KW-1185">Reference proteome</keyword>
<keyword evidence="1" id="KW-0732">Signal</keyword>
<sequence length="104" mass="11338">MKHRILLVALPILALASCATPETRLRTGLRDAGLSPKLSACMADRMVNELSLWQLRKISSLGDLKDSKFRELSVAEFIYKVRALKDPEILGETTKAAGACALGL</sequence>
<feature type="chain" id="PRO_5031462379" description="Lipoprotein" evidence="1">
    <location>
        <begin position="20"/>
        <end position="104"/>
    </location>
</feature>
<dbReference type="PROSITE" id="PS51257">
    <property type="entry name" value="PROKAR_LIPOPROTEIN"/>
    <property type="match status" value="1"/>
</dbReference>
<evidence type="ECO:0000256" key="1">
    <source>
        <dbReference type="SAM" id="SignalP"/>
    </source>
</evidence>
<evidence type="ECO:0008006" key="4">
    <source>
        <dbReference type="Google" id="ProtNLM"/>
    </source>
</evidence>
<dbReference type="AlphaFoldDB" id="A0A7W9AFK1"/>
<comment type="caution">
    <text evidence="2">The sequence shown here is derived from an EMBL/GenBank/DDBJ whole genome shotgun (WGS) entry which is preliminary data.</text>
</comment>
<dbReference type="EMBL" id="JACIJC010000001">
    <property type="protein sequence ID" value="MBB5684673.1"/>
    <property type="molecule type" value="Genomic_DNA"/>
</dbReference>
<proteinExistence type="predicted"/>
<feature type="signal peptide" evidence="1">
    <location>
        <begin position="1"/>
        <end position="19"/>
    </location>
</feature>
<reference evidence="2 3" key="1">
    <citation type="submission" date="2020-08" db="EMBL/GenBank/DDBJ databases">
        <title>Genomic Encyclopedia of Type Strains, Phase IV (KMG-IV): sequencing the most valuable type-strain genomes for metagenomic binning, comparative biology and taxonomic classification.</title>
        <authorList>
            <person name="Goeker M."/>
        </authorList>
    </citation>
    <scope>NUCLEOTIDE SEQUENCE [LARGE SCALE GENOMIC DNA]</scope>
    <source>
        <strain evidence="2 3">DSM 25079</strain>
    </source>
</reference>